<evidence type="ECO:0000313" key="2">
    <source>
        <dbReference type="EMBL" id="KAK7950952.1"/>
    </source>
</evidence>
<reference evidence="2 3" key="1">
    <citation type="submission" date="2023-01" db="EMBL/GenBank/DDBJ databases">
        <title>Analysis of 21 Apiospora genomes using comparative genomics revels a genus with tremendous synthesis potential of carbohydrate active enzymes and secondary metabolites.</title>
        <authorList>
            <person name="Sorensen T."/>
        </authorList>
    </citation>
    <scope>NUCLEOTIDE SEQUENCE [LARGE SCALE GENOMIC DNA]</scope>
    <source>
        <strain evidence="2 3">CBS 24483</strain>
    </source>
</reference>
<keyword evidence="3" id="KW-1185">Reference proteome</keyword>
<name>A0ABR1QAF9_9PEZI</name>
<proteinExistence type="predicted"/>
<dbReference type="GeneID" id="92075964"/>
<feature type="region of interest" description="Disordered" evidence="1">
    <location>
        <begin position="1"/>
        <end position="24"/>
    </location>
</feature>
<accession>A0ABR1QAF9</accession>
<evidence type="ECO:0000256" key="1">
    <source>
        <dbReference type="SAM" id="MobiDB-lite"/>
    </source>
</evidence>
<organism evidence="2 3">
    <name type="scientific">Apiospora aurea</name>
    <dbReference type="NCBI Taxonomy" id="335848"/>
    <lineage>
        <taxon>Eukaryota</taxon>
        <taxon>Fungi</taxon>
        <taxon>Dikarya</taxon>
        <taxon>Ascomycota</taxon>
        <taxon>Pezizomycotina</taxon>
        <taxon>Sordariomycetes</taxon>
        <taxon>Xylariomycetidae</taxon>
        <taxon>Amphisphaeriales</taxon>
        <taxon>Apiosporaceae</taxon>
        <taxon>Apiospora</taxon>
    </lineage>
</organism>
<sequence>MDRGSTTHVLSPLEKKAEGPDSTQAAVVATSGTTLLVAEARTQNGVDDMLCGPGVLLYTVDTNMPSGHGPVRVVNGLDVDLRWCGGYPSNLAPLSCTSPRKSSLTVQEWGVTVTLTEHDEASDSWTIKVNYK</sequence>
<comment type="caution">
    <text evidence="2">The sequence shown here is derived from an EMBL/GenBank/DDBJ whole genome shotgun (WGS) entry which is preliminary data.</text>
</comment>
<dbReference type="Proteomes" id="UP001391051">
    <property type="component" value="Unassembled WGS sequence"/>
</dbReference>
<dbReference type="RefSeq" id="XP_066699014.1">
    <property type="nucleotide sequence ID" value="XM_066842902.1"/>
</dbReference>
<dbReference type="EMBL" id="JAQQWE010000005">
    <property type="protein sequence ID" value="KAK7950952.1"/>
    <property type="molecule type" value="Genomic_DNA"/>
</dbReference>
<protein>
    <submittedName>
        <fullName evidence="2">Uncharacterized protein</fullName>
    </submittedName>
</protein>
<evidence type="ECO:0000313" key="3">
    <source>
        <dbReference type="Proteomes" id="UP001391051"/>
    </source>
</evidence>
<gene>
    <name evidence="2" type="ORF">PG986_006680</name>
</gene>